<proteinExistence type="predicted"/>
<dbReference type="Proteomes" id="UP001500622">
    <property type="component" value="Unassembled WGS sequence"/>
</dbReference>
<feature type="region of interest" description="Disordered" evidence="2">
    <location>
        <begin position="1"/>
        <end position="58"/>
    </location>
</feature>
<dbReference type="PANTHER" id="PTHR30204:SF97">
    <property type="entry name" value="MERR FAMILY REGULATORY PROTEIN"/>
    <property type="match status" value="1"/>
</dbReference>
<feature type="region of interest" description="Disordered" evidence="2">
    <location>
        <begin position="123"/>
        <end position="151"/>
    </location>
</feature>
<keyword evidence="5" id="KW-1185">Reference proteome</keyword>
<gene>
    <name evidence="4" type="ORF">GCM10023169_06310</name>
</gene>
<reference evidence="5" key="1">
    <citation type="journal article" date="2019" name="Int. J. Syst. Evol. Microbiol.">
        <title>The Global Catalogue of Microorganisms (GCM) 10K type strain sequencing project: providing services to taxonomists for standard genome sequencing and annotation.</title>
        <authorList>
            <consortium name="The Broad Institute Genomics Platform"/>
            <consortium name="The Broad Institute Genome Sequencing Center for Infectious Disease"/>
            <person name="Wu L."/>
            <person name="Ma J."/>
        </authorList>
    </citation>
    <scope>NUCLEOTIDE SEQUENCE [LARGE SCALE GENOMIC DNA]</scope>
    <source>
        <strain evidence="5">JCM 17810</strain>
    </source>
</reference>
<evidence type="ECO:0000313" key="5">
    <source>
        <dbReference type="Proteomes" id="UP001500622"/>
    </source>
</evidence>
<protein>
    <submittedName>
        <fullName evidence="4">MerR family transcriptional regulator</fullName>
    </submittedName>
</protein>
<comment type="caution">
    <text evidence="4">The sequence shown here is derived from an EMBL/GenBank/DDBJ whole genome shotgun (WGS) entry which is preliminary data.</text>
</comment>
<dbReference type="InterPro" id="IPR009061">
    <property type="entry name" value="DNA-bd_dom_put_sf"/>
</dbReference>
<dbReference type="InterPro" id="IPR000551">
    <property type="entry name" value="MerR-type_HTH_dom"/>
</dbReference>
<accession>A0ABP8KW98</accession>
<dbReference type="PANTHER" id="PTHR30204">
    <property type="entry name" value="REDOX-CYCLING DRUG-SENSING TRANSCRIPTIONAL ACTIVATOR SOXR"/>
    <property type="match status" value="1"/>
</dbReference>
<dbReference type="SMART" id="SM00422">
    <property type="entry name" value="HTH_MERR"/>
    <property type="match status" value="1"/>
</dbReference>
<feature type="domain" description="HTH merR-type" evidence="3">
    <location>
        <begin position="65"/>
        <end position="134"/>
    </location>
</feature>
<evidence type="ECO:0000259" key="3">
    <source>
        <dbReference type="PROSITE" id="PS50937"/>
    </source>
</evidence>
<dbReference type="PROSITE" id="PS50937">
    <property type="entry name" value="HTH_MERR_2"/>
    <property type="match status" value="1"/>
</dbReference>
<evidence type="ECO:0000313" key="4">
    <source>
        <dbReference type="EMBL" id="GAA4417634.1"/>
    </source>
</evidence>
<evidence type="ECO:0000256" key="1">
    <source>
        <dbReference type="ARBA" id="ARBA00023125"/>
    </source>
</evidence>
<organism evidence="4 5">
    <name type="scientific">Georgenia halophila</name>
    <dbReference type="NCBI Taxonomy" id="620889"/>
    <lineage>
        <taxon>Bacteria</taxon>
        <taxon>Bacillati</taxon>
        <taxon>Actinomycetota</taxon>
        <taxon>Actinomycetes</taxon>
        <taxon>Micrococcales</taxon>
        <taxon>Bogoriellaceae</taxon>
        <taxon>Georgenia</taxon>
    </lineage>
</organism>
<dbReference type="InterPro" id="IPR047057">
    <property type="entry name" value="MerR_fam"/>
</dbReference>
<feature type="compositionally biased region" description="Low complexity" evidence="2">
    <location>
        <begin position="124"/>
        <end position="141"/>
    </location>
</feature>
<dbReference type="SUPFAM" id="SSF46955">
    <property type="entry name" value="Putative DNA-binding domain"/>
    <property type="match status" value="1"/>
</dbReference>
<sequence>MGESQWRALRDRVSIDSMTTGHGGAGPSGSSSAQTEQDPNDMPRGNRAGERGNANLDRHAGSAAPLTVAGVASRLGVAASTLRTWDRRYGLGPSSHVAGAHRKYTPDDVARLERMRQLTLQGVAPSDAARAASAFDPADPEAAPPPVPLAQETQPRLRVLVDPLSLAAAAVEPDPLRVQRMVEQEVEDQGVVRTWTSITGPALSMLARRDKTDLPGVEPESVLRAAFLTAVRYAVGQSASGEPAGELVLLCSGEEERLQAHVVGGGLAEHGIRARVLRAEQVRDPEQVLDAIDRRHAGVLAVLGNPPFVEDVVRAASGRGDIEIFLLGDDPPDLWLPHVHRVRTLGAAVEEIAAASRGES</sequence>
<dbReference type="Pfam" id="PF13411">
    <property type="entry name" value="MerR_1"/>
    <property type="match status" value="1"/>
</dbReference>
<keyword evidence="1" id="KW-0238">DNA-binding</keyword>
<dbReference type="EMBL" id="BAABGN010000002">
    <property type="protein sequence ID" value="GAA4417634.1"/>
    <property type="molecule type" value="Genomic_DNA"/>
</dbReference>
<name>A0ABP8KW98_9MICO</name>
<evidence type="ECO:0000256" key="2">
    <source>
        <dbReference type="SAM" id="MobiDB-lite"/>
    </source>
</evidence>
<dbReference type="Gene3D" id="1.10.1660.10">
    <property type="match status" value="1"/>
</dbReference>